<protein>
    <submittedName>
        <fullName evidence="2">Alpha/beta hydrolase family protein</fullName>
    </submittedName>
</protein>
<name>A0A2T0QYQ9_9ACTN</name>
<organism evidence="2 3">
    <name type="scientific">Kineococcus rhizosphaerae</name>
    <dbReference type="NCBI Taxonomy" id="559628"/>
    <lineage>
        <taxon>Bacteria</taxon>
        <taxon>Bacillati</taxon>
        <taxon>Actinomycetota</taxon>
        <taxon>Actinomycetes</taxon>
        <taxon>Kineosporiales</taxon>
        <taxon>Kineosporiaceae</taxon>
        <taxon>Kineococcus</taxon>
    </lineage>
</organism>
<dbReference type="GO" id="GO:0016787">
    <property type="term" value="F:hydrolase activity"/>
    <property type="evidence" value="ECO:0007669"/>
    <property type="project" value="UniProtKB-KW"/>
</dbReference>
<dbReference type="EMBL" id="PVZF01000013">
    <property type="protein sequence ID" value="PRY11509.1"/>
    <property type="molecule type" value="Genomic_DNA"/>
</dbReference>
<reference evidence="2 3" key="1">
    <citation type="submission" date="2018-03" db="EMBL/GenBank/DDBJ databases">
        <title>Genomic Encyclopedia of Archaeal and Bacterial Type Strains, Phase II (KMG-II): from individual species to whole genera.</title>
        <authorList>
            <person name="Goeker M."/>
        </authorList>
    </citation>
    <scope>NUCLEOTIDE SEQUENCE [LARGE SCALE GENOMIC DNA]</scope>
    <source>
        <strain evidence="2 3">DSM 19711</strain>
    </source>
</reference>
<dbReference type="Pfam" id="PF12697">
    <property type="entry name" value="Abhydrolase_6"/>
    <property type="match status" value="1"/>
</dbReference>
<comment type="caution">
    <text evidence="2">The sequence shown here is derived from an EMBL/GenBank/DDBJ whole genome shotgun (WGS) entry which is preliminary data.</text>
</comment>
<gene>
    <name evidence="2" type="ORF">CLV37_113133</name>
</gene>
<dbReference type="RefSeq" id="WP_170127428.1">
    <property type="nucleotide sequence ID" value="NZ_PVZF01000013.1"/>
</dbReference>
<keyword evidence="2" id="KW-0378">Hydrolase</keyword>
<dbReference type="Gene3D" id="3.40.50.1820">
    <property type="entry name" value="alpha/beta hydrolase"/>
    <property type="match status" value="1"/>
</dbReference>
<evidence type="ECO:0000313" key="3">
    <source>
        <dbReference type="Proteomes" id="UP000238083"/>
    </source>
</evidence>
<sequence>MVAIFLHGAGRGGPDAWPTQRDLPDFADAVWLDWREQEAAAGPPAADFVDHQVEAVLARAGGDLDVVAHSGGAVAALLAAQRCRGGVRSLVLLEPACFALARGSAAVEEHIGAMAPVLDRIGDPDLDDVAYGQDFFAALGAPQPPAKTVEQVLALRRLRTVPAPWAVDLDPAVVEEIPTLVITGG</sequence>
<evidence type="ECO:0000313" key="2">
    <source>
        <dbReference type="EMBL" id="PRY11509.1"/>
    </source>
</evidence>
<evidence type="ECO:0000259" key="1">
    <source>
        <dbReference type="Pfam" id="PF12697"/>
    </source>
</evidence>
<dbReference type="SUPFAM" id="SSF53474">
    <property type="entry name" value="alpha/beta-Hydrolases"/>
    <property type="match status" value="1"/>
</dbReference>
<accession>A0A2T0QYQ9</accession>
<feature type="domain" description="AB hydrolase-1" evidence="1">
    <location>
        <begin position="4"/>
        <end position="173"/>
    </location>
</feature>
<proteinExistence type="predicted"/>
<keyword evidence="3" id="KW-1185">Reference proteome</keyword>
<dbReference type="AlphaFoldDB" id="A0A2T0QYQ9"/>
<dbReference type="InterPro" id="IPR029058">
    <property type="entry name" value="AB_hydrolase_fold"/>
</dbReference>
<dbReference type="InterPro" id="IPR000073">
    <property type="entry name" value="AB_hydrolase_1"/>
</dbReference>
<dbReference type="Proteomes" id="UP000238083">
    <property type="component" value="Unassembled WGS sequence"/>
</dbReference>